<proteinExistence type="predicted"/>
<feature type="transmembrane region" description="Helical" evidence="1">
    <location>
        <begin position="31"/>
        <end position="53"/>
    </location>
</feature>
<evidence type="ECO:0000313" key="3">
    <source>
        <dbReference type="Proteomes" id="UP001162131"/>
    </source>
</evidence>
<protein>
    <submittedName>
        <fullName evidence="2">Uncharacterized protein</fullName>
    </submittedName>
</protein>
<evidence type="ECO:0000256" key="1">
    <source>
        <dbReference type="SAM" id="Phobius"/>
    </source>
</evidence>
<comment type="caution">
    <text evidence="2">The sequence shown here is derived from an EMBL/GenBank/DDBJ whole genome shotgun (WGS) entry which is preliminary data.</text>
</comment>
<sequence>MASYLKIILGICRLFVSIFYLATVNLEEKGIFWLFIIGLCLDLGYFIVLGVIITFDKAQSLLIESYLYMAYFFCLLLYILLGLSPIRSESLNSFVPFEYSKTLYLCQLVTHQVSQLMIMAAIVWNSLAAVKAQIQSFFVIGFILIEGVITCYSIVQVSSKIMKKFEPDNRIEFENEREWHSINGSSGDSSIGGASFYTARST</sequence>
<dbReference type="Proteomes" id="UP001162131">
    <property type="component" value="Unassembled WGS sequence"/>
</dbReference>
<keyword evidence="3" id="KW-1185">Reference proteome</keyword>
<dbReference type="EMBL" id="CAJZBQ010000036">
    <property type="protein sequence ID" value="CAG9324453.1"/>
    <property type="molecule type" value="Genomic_DNA"/>
</dbReference>
<feature type="transmembrane region" description="Helical" evidence="1">
    <location>
        <begin position="103"/>
        <end position="124"/>
    </location>
</feature>
<keyword evidence="1" id="KW-1133">Transmembrane helix</keyword>
<name>A0AAU9JFG7_9CILI</name>
<feature type="transmembrane region" description="Helical" evidence="1">
    <location>
        <begin position="6"/>
        <end position="24"/>
    </location>
</feature>
<evidence type="ECO:0000313" key="2">
    <source>
        <dbReference type="EMBL" id="CAG9324453.1"/>
    </source>
</evidence>
<organism evidence="2 3">
    <name type="scientific">Blepharisma stoltei</name>
    <dbReference type="NCBI Taxonomy" id="1481888"/>
    <lineage>
        <taxon>Eukaryota</taxon>
        <taxon>Sar</taxon>
        <taxon>Alveolata</taxon>
        <taxon>Ciliophora</taxon>
        <taxon>Postciliodesmatophora</taxon>
        <taxon>Heterotrichea</taxon>
        <taxon>Heterotrichida</taxon>
        <taxon>Blepharismidae</taxon>
        <taxon>Blepharisma</taxon>
    </lineage>
</organism>
<reference evidence="2" key="1">
    <citation type="submission" date="2021-09" db="EMBL/GenBank/DDBJ databases">
        <authorList>
            <consortium name="AG Swart"/>
            <person name="Singh M."/>
            <person name="Singh A."/>
            <person name="Seah K."/>
            <person name="Emmerich C."/>
        </authorList>
    </citation>
    <scope>NUCLEOTIDE SEQUENCE</scope>
    <source>
        <strain evidence="2">ATCC30299</strain>
    </source>
</reference>
<accession>A0AAU9JFG7</accession>
<dbReference type="AlphaFoldDB" id="A0AAU9JFG7"/>
<feature type="transmembrane region" description="Helical" evidence="1">
    <location>
        <begin position="65"/>
        <end position="83"/>
    </location>
</feature>
<keyword evidence="1" id="KW-0812">Transmembrane</keyword>
<keyword evidence="1" id="KW-0472">Membrane</keyword>
<gene>
    <name evidence="2" type="ORF">BSTOLATCC_MIC36243</name>
</gene>
<feature type="transmembrane region" description="Helical" evidence="1">
    <location>
        <begin position="136"/>
        <end position="155"/>
    </location>
</feature>